<dbReference type="AlphaFoldDB" id="A0A7J0GPN2"/>
<evidence type="ECO:0000313" key="2">
    <source>
        <dbReference type="Proteomes" id="UP000585474"/>
    </source>
</evidence>
<gene>
    <name evidence="1" type="ORF">Acr_23g0011610</name>
</gene>
<evidence type="ECO:0000313" key="1">
    <source>
        <dbReference type="EMBL" id="GFZ12776.1"/>
    </source>
</evidence>
<organism evidence="1 2">
    <name type="scientific">Actinidia rufa</name>
    <dbReference type="NCBI Taxonomy" id="165716"/>
    <lineage>
        <taxon>Eukaryota</taxon>
        <taxon>Viridiplantae</taxon>
        <taxon>Streptophyta</taxon>
        <taxon>Embryophyta</taxon>
        <taxon>Tracheophyta</taxon>
        <taxon>Spermatophyta</taxon>
        <taxon>Magnoliopsida</taxon>
        <taxon>eudicotyledons</taxon>
        <taxon>Gunneridae</taxon>
        <taxon>Pentapetalae</taxon>
        <taxon>asterids</taxon>
        <taxon>Ericales</taxon>
        <taxon>Actinidiaceae</taxon>
        <taxon>Actinidia</taxon>
    </lineage>
</organism>
<reference evidence="1 2" key="1">
    <citation type="submission" date="2019-07" db="EMBL/GenBank/DDBJ databases">
        <title>De Novo Assembly of kiwifruit Actinidia rufa.</title>
        <authorList>
            <person name="Sugita-Konishi S."/>
            <person name="Sato K."/>
            <person name="Mori E."/>
            <person name="Abe Y."/>
            <person name="Kisaki G."/>
            <person name="Hamano K."/>
            <person name="Suezawa K."/>
            <person name="Otani M."/>
            <person name="Fukuda T."/>
            <person name="Manabe T."/>
            <person name="Gomi K."/>
            <person name="Tabuchi M."/>
            <person name="Akimitsu K."/>
            <person name="Kataoka I."/>
        </authorList>
    </citation>
    <scope>NUCLEOTIDE SEQUENCE [LARGE SCALE GENOMIC DNA]</scope>
    <source>
        <strain evidence="2">cv. Fuchu</strain>
    </source>
</reference>
<accession>A0A7J0GPN2</accession>
<dbReference type="EMBL" id="BJWL01000023">
    <property type="protein sequence ID" value="GFZ12776.1"/>
    <property type="molecule type" value="Genomic_DNA"/>
</dbReference>
<name>A0A7J0GPN2_9ERIC</name>
<sequence length="269" mass="30169">MTTPFRWGGPHRRTLALGPLEVLAKLFQANPPRHSCKENLTSTKGRGCSSWEWRDSPLLAFIGVAPTMGTSLPIGFNEIPKLWWKFFDPRTTLIEYKLPHPKYSISASQVGWLLMWGRVSELGRLLEGTASPSRQCNPGCPAHYRPMDYYADVYKPFSSSPLGEVVYVARPKTTSRKALRSQGFRLLEKSFLVIPPPDLSMPPQGFHFYEKTISTTAPTIADCSPYVIILLYTSDISGISFQTYLPVDLVVLSLYSSPFSTYIKATLPL</sequence>
<comment type="caution">
    <text evidence="1">The sequence shown here is derived from an EMBL/GenBank/DDBJ whole genome shotgun (WGS) entry which is preliminary data.</text>
</comment>
<keyword evidence="2" id="KW-1185">Reference proteome</keyword>
<proteinExistence type="predicted"/>
<dbReference type="Proteomes" id="UP000585474">
    <property type="component" value="Unassembled WGS sequence"/>
</dbReference>
<protein>
    <submittedName>
        <fullName evidence="1">Uncharacterized protein</fullName>
    </submittedName>
</protein>